<keyword evidence="2" id="KW-1185">Reference proteome</keyword>
<organism evidence="1 2">
    <name type="scientific">Clathrospora elynae</name>
    <dbReference type="NCBI Taxonomy" id="706981"/>
    <lineage>
        <taxon>Eukaryota</taxon>
        <taxon>Fungi</taxon>
        <taxon>Dikarya</taxon>
        <taxon>Ascomycota</taxon>
        <taxon>Pezizomycotina</taxon>
        <taxon>Dothideomycetes</taxon>
        <taxon>Pleosporomycetidae</taxon>
        <taxon>Pleosporales</taxon>
        <taxon>Diademaceae</taxon>
        <taxon>Clathrospora</taxon>
    </lineage>
</organism>
<name>A0A6A5S7I1_9PLEO</name>
<reference evidence="1" key="1">
    <citation type="journal article" date="2020" name="Stud. Mycol.">
        <title>101 Dothideomycetes genomes: a test case for predicting lifestyles and emergence of pathogens.</title>
        <authorList>
            <person name="Haridas S."/>
            <person name="Albert R."/>
            <person name="Binder M."/>
            <person name="Bloem J."/>
            <person name="Labutti K."/>
            <person name="Salamov A."/>
            <person name="Andreopoulos B."/>
            <person name="Baker S."/>
            <person name="Barry K."/>
            <person name="Bills G."/>
            <person name="Bluhm B."/>
            <person name="Cannon C."/>
            <person name="Castanera R."/>
            <person name="Culley D."/>
            <person name="Daum C."/>
            <person name="Ezra D."/>
            <person name="Gonzalez J."/>
            <person name="Henrissat B."/>
            <person name="Kuo A."/>
            <person name="Liang C."/>
            <person name="Lipzen A."/>
            <person name="Lutzoni F."/>
            <person name="Magnuson J."/>
            <person name="Mondo S."/>
            <person name="Nolan M."/>
            <person name="Ohm R."/>
            <person name="Pangilinan J."/>
            <person name="Park H.-J."/>
            <person name="Ramirez L."/>
            <person name="Alfaro M."/>
            <person name="Sun H."/>
            <person name="Tritt A."/>
            <person name="Yoshinaga Y."/>
            <person name="Zwiers L.-H."/>
            <person name="Turgeon B."/>
            <person name="Goodwin S."/>
            <person name="Spatafora J."/>
            <person name="Crous P."/>
            <person name="Grigoriev I."/>
        </authorList>
    </citation>
    <scope>NUCLEOTIDE SEQUENCE</scope>
    <source>
        <strain evidence="1">CBS 161.51</strain>
    </source>
</reference>
<evidence type="ECO:0000313" key="1">
    <source>
        <dbReference type="EMBL" id="KAF1936621.1"/>
    </source>
</evidence>
<gene>
    <name evidence="1" type="ORF">EJ02DRAFT_81044</name>
</gene>
<accession>A0A6A5S7I1</accession>
<sequence length="97" mass="11377">MRSAFSKRKGESDCGYIRSASSIRKRGKDIYRRETWKKTWGEKGRENNSKNEDFRNLGVSREESVHRQLFYGIIFLLLSSLQSTHTIQEIVDRDFSG</sequence>
<dbReference type="AlphaFoldDB" id="A0A6A5S7I1"/>
<proteinExistence type="predicted"/>
<dbReference type="EMBL" id="ML976179">
    <property type="protein sequence ID" value="KAF1936621.1"/>
    <property type="molecule type" value="Genomic_DNA"/>
</dbReference>
<protein>
    <submittedName>
        <fullName evidence="1">Uncharacterized protein</fullName>
    </submittedName>
</protein>
<dbReference type="Proteomes" id="UP000800038">
    <property type="component" value="Unassembled WGS sequence"/>
</dbReference>
<evidence type="ECO:0000313" key="2">
    <source>
        <dbReference type="Proteomes" id="UP000800038"/>
    </source>
</evidence>